<dbReference type="Proteomes" id="UP000680866">
    <property type="component" value="Chromosome"/>
</dbReference>
<dbReference type="InterPro" id="IPR007560">
    <property type="entry name" value="Restrct_endonuc_IV_Mrr"/>
</dbReference>
<protein>
    <recommendedName>
        <fullName evidence="2">Restriction endonuclease type IV Mrr domain-containing protein</fullName>
    </recommendedName>
</protein>
<dbReference type="KEGG" id="pry:Prubr_27520"/>
<dbReference type="SUPFAM" id="SSF52980">
    <property type="entry name" value="Restriction endonuclease-like"/>
    <property type="match status" value="1"/>
</dbReference>
<dbReference type="GO" id="GO:0009307">
    <property type="term" value="P:DNA restriction-modification system"/>
    <property type="evidence" value="ECO:0007669"/>
    <property type="project" value="InterPro"/>
</dbReference>
<dbReference type="Gene3D" id="3.40.1350.10">
    <property type="match status" value="1"/>
</dbReference>
<name>A0A810MWZ3_9ACTN</name>
<evidence type="ECO:0000313" key="3">
    <source>
        <dbReference type="EMBL" id="BCJ65731.1"/>
    </source>
</evidence>
<dbReference type="GO" id="GO:0015666">
    <property type="term" value="F:restriction endodeoxyribonuclease activity"/>
    <property type="evidence" value="ECO:0007669"/>
    <property type="project" value="TreeGrafter"/>
</dbReference>
<dbReference type="PANTHER" id="PTHR30015:SF7">
    <property type="entry name" value="TYPE IV METHYL-DIRECTED RESTRICTION ENZYME ECOKMRR"/>
    <property type="match status" value="1"/>
</dbReference>
<evidence type="ECO:0000313" key="4">
    <source>
        <dbReference type="Proteomes" id="UP000680866"/>
    </source>
</evidence>
<evidence type="ECO:0000256" key="1">
    <source>
        <dbReference type="SAM" id="Coils"/>
    </source>
</evidence>
<reference evidence="3" key="1">
    <citation type="submission" date="2020-08" db="EMBL/GenBank/DDBJ databases">
        <title>Whole genome shotgun sequence of Polymorphospora rubra NBRC 101157.</title>
        <authorList>
            <person name="Komaki H."/>
            <person name="Tamura T."/>
        </authorList>
    </citation>
    <scope>NUCLEOTIDE SEQUENCE</scope>
    <source>
        <strain evidence="3">NBRC 101157</strain>
    </source>
</reference>
<organism evidence="3 4">
    <name type="scientific">Polymorphospora rubra</name>
    <dbReference type="NCBI Taxonomy" id="338584"/>
    <lineage>
        <taxon>Bacteria</taxon>
        <taxon>Bacillati</taxon>
        <taxon>Actinomycetota</taxon>
        <taxon>Actinomycetes</taxon>
        <taxon>Micromonosporales</taxon>
        <taxon>Micromonosporaceae</taxon>
        <taxon>Polymorphospora</taxon>
    </lineage>
</organism>
<keyword evidence="1" id="KW-0175">Coiled coil</keyword>
<dbReference type="RefSeq" id="WP_212825369.1">
    <property type="nucleotide sequence ID" value="NZ_AP023359.1"/>
</dbReference>
<dbReference type="PANTHER" id="PTHR30015">
    <property type="entry name" value="MRR RESTRICTION SYSTEM PROTEIN"/>
    <property type="match status" value="1"/>
</dbReference>
<sequence>MARRKSLISQILDARKQAKKLQAQAEERRHRELVAEQKRQEAEARREVLRAEAAAKKAQAALAREETRAKRLNDQAAAKAAREAAQRERAEERLRTATARAKTQDAAAARRTAEQEEHARRIAEAEFRTDAIAGKVAAYAQLLVDRNRRTADWTLELRAALSNGGPGGFVERLQHLLAQSRYPEGLTGRAAAHYEPTSRELLIEYELPLQDVVPTVVAYRYSMTKGMTPVPRKEPETKKLYGDLLARLTLRTLAETFDATTPDMVENIVFNGYVSTKDRATGRAVRPLLISISAERDRFAEIELDEPELDPVLCLRSHLNAIVSPHPYDLEGVRPVMTFDLSKYKFVDEMDVVAGMDSRTDLLKLSPGEFEHLIRRLFEAIGMKSWVTQASKDEGVDGVAVNEDPIVGGLCIIQAKRYSKIVGLEAVHALAGVMDHKRAAKGVLVTTSWVGKASRDFATANGRIEIIEGRNLKHMLKEHLDLDVLISLDKLPPGWTPTDVGRGTSS</sequence>
<accession>A0A810MWZ3</accession>
<dbReference type="InterPro" id="IPR011335">
    <property type="entry name" value="Restrct_endonuc-II-like"/>
</dbReference>
<dbReference type="AlphaFoldDB" id="A0A810MWZ3"/>
<dbReference type="InterPro" id="IPR052906">
    <property type="entry name" value="Type_IV_Methyl-Rstrct_Enzyme"/>
</dbReference>
<dbReference type="Pfam" id="PF04471">
    <property type="entry name" value="Mrr_cat"/>
    <property type="match status" value="1"/>
</dbReference>
<dbReference type="GO" id="GO:0003677">
    <property type="term" value="F:DNA binding"/>
    <property type="evidence" value="ECO:0007669"/>
    <property type="project" value="InterPro"/>
</dbReference>
<feature type="coiled-coil region" evidence="1">
    <location>
        <begin position="4"/>
        <end position="126"/>
    </location>
</feature>
<evidence type="ECO:0000259" key="2">
    <source>
        <dbReference type="Pfam" id="PF04471"/>
    </source>
</evidence>
<dbReference type="InterPro" id="IPR011856">
    <property type="entry name" value="tRNA_endonuc-like_dom_sf"/>
</dbReference>
<keyword evidence="4" id="KW-1185">Reference proteome</keyword>
<gene>
    <name evidence="3" type="ORF">Prubr_27520</name>
</gene>
<proteinExistence type="predicted"/>
<dbReference type="EMBL" id="AP023359">
    <property type="protein sequence ID" value="BCJ65731.1"/>
    <property type="molecule type" value="Genomic_DNA"/>
</dbReference>
<feature type="domain" description="Restriction endonuclease type IV Mrr" evidence="2">
    <location>
        <begin position="363"/>
        <end position="476"/>
    </location>
</feature>